<dbReference type="PANTHER" id="PTHR24388:SF54">
    <property type="entry name" value="PROTEIN ESCARGOT"/>
    <property type="match status" value="1"/>
</dbReference>
<proteinExistence type="predicted"/>
<dbReference type="Proteomes" id="UP000276776">
    <property type="component" value="Unassembled WGS sequence"/>
</dbReference>
<evidence type="ECO:0000256" key="7">
    <source>
        <dbReference type="PROSITE-ProRule" id="PRU00042"/>
    </source>
</evidence>
<dbReference type="OrthoDB" id="5805083at2759"/>
<dbReference type="GO" id="GO:0000981">
    <property type="term" value="F:DNA-binding transcription factor activity, RNA polymerase II-specific"/>
    <property type="evidence" value="ECO:0007669"/>
    <property type="project" value="TreeGrafter"/>
</dbReference>
<evidence type="ECO:0000313" key="11">
    <source>
        <dbReference type="Proteomes" id="UP000276776"/>
    </source>
</evidence>
<dbReference type="EMBL" id="UYYF01000901">
    <property type="protein sequence ID" value="VDM99287.1"/>
    <property type="molecule type" value="Genomic_DNA"/>
</dbReference>
<evidence type="ECO:0000256" key="1">
    <source>
        <dbReference type="ARBA" id="ARBA00004123"/>
    </source>
</evidence>
<name>A0A0N5CS27_THECL</name>
<reference evidence="12" key="1">
    <citation type="submission" date="2017-02" db="UniProtKB">
        <authorList>
            <consortium name="WormBaseParasite"/>
        </authorList>
    </citation>
    <scope>IDENTIFICATION</scope>
</reference>
<protein>
    <submittedName>
        <fullName evidence="12">C2H2-type domain-containing protein</fullName>
    </submittedName>
</protein>
<evidence type="ECO:0000259" key="9">
    <source>
        <dbReference type="PROSITE" id="PS50157"/>
    </source>
</evidence>
<evidence type="ECO:0000256" key="5">
    <source>
        <dbReference type="ARBA" id="ARBA00022833"/>
    </source>
</evidence>
<evidence type="ECO:0000313" key="12">
    <source>
        <dbReference type="WBParaSite" id="TCLT_0000302701-mRNA-1"/>
    </source>
</evidence>
<sequence>MFAKSDFKIEQLDIHMRSHQLTVDVKELLIHLNNAESAQSIAVSNNMSLNNTHEENMSTFPFRMVKQDLDDEVQFSSSSYVGTDDQSLKSGRISELSVSKTVQSNSMTSIRSKSDTTKRSLSSSSVHREEITQTCIISSESDEVAVANILEKVINAVIFPPSHNVVSNDCISSTIQKSGTCSVTSSVINEQTEESVGNCKTSASNAKSKERIDGDLKFIRRNLKQNGSRNMSRREAKFCCNQCTEKFLTKSSLMVHKNSHKYDAGQTIEPVYGIPTEVTLYICRLCCLAYESQAVYQLHMGTHGILRNCGQCSLITFSDEQLKSHQQRHGTRFDKQRIVYICSRCAITYSTVNRFLKKFRNINHKIWFLSFDARLYHHMFTIHGVILLYFCKNCGLANSNGRIVYEHIVTNACSYKVCLFISKKLMGFTAACIFHYQPINRTEHEKRLKENTLPVVVPSQCIHRSFLCQTGDLFSITCPTCHSLMIFTRLEAENPAFIKTLPRILYQGDDNNDLVMLTLLNNWSKSHHGSTSRFILPASSLPKQETRQLLNNCAMRQLIVHSPCVSTVRPLCSTSNSSLSSLPSSLYAVKSVTNAVAVGPSSPTTSMQNLVRSSISAAEIRFQGVHAYRGVLEAVDLSIFNPRTVNNDYILKTAEGRFFCTRTECANIRIEKITSGRVHNLRHNLQNIFFCLECGAAFPCEVFIVKHMINLHHQKRTPELNLHCPLCPRIPFFTSVDLFKKHMASAAHTATTHFFTFRQ</sequence>
<dbReference type="InterPro" id="IPR036236">
    <property type="entry name" value="Znf_C2H2_sf"/>
</dbReference>
<keyword evidence="3" id="KW-0677">Repeat</keyword>
<reference evidence="10 11" key="2">
    <citation type="submission" date="2018-11" db="EMBL/GenBank/DDBJ databases">
        <authorList>
            <consortium name="Pathogen Informatics"/>
        </authorList>
    </citation>
    <scope>NUCLEOTIDE SEQUENCE [LARGE SCALE GENOMIC DNA]</scope>
</reference>
<feature type="region of interest" description="Disordered" evidence="8">
    <location>
        <begin position="104"/>
        <end position="125"/>
    </location>
</feature>
<organism evidence="12">
    <name type="scientific">Thelazia callipaeda</name>
    <name type="common">Oriental eyeworm</name>
    <name type="synonym">Parasitic nematode</name>
    <dbReference type="NCBI Taxonomy" id="103827"/>
    <lineage>
        <taxon>Eukaryota</taxon>
        <taxon>Metazoa</taxon>
        <taxon>Ecdysozoa</taxon>
        <taxon>Nematoda</taxon>
        <taxon>Chromadorea</taxon>
        <taxon>Rhabditida</taxon>
        <taxon>Spirurina</taxon>
        <taxon>Spiruromorpha</taxon>
        <taxon>Thelazioidea</taxon>
        <taxon>Thelaziidae</taxon>
        <taxon>Thelazia</taxon>
    </lineage>
</organism>
<evidence type="ECO:0000256" key="6">
    <source>
        <dbReference type="ARBA" id="ARBA00023242"/>
    </source>
</evidence>
<dbReference type="STRING" id="103827.A0A0N5CS27"/>
<dbReference type="WBParaSite" id="TCLT_0000302701-mRNA-1">
    <property type="protein sequence ID" value="TCLT_0000302701-mRNA-1"/>
    <property type="gene ID" value="TCLT_0000302701"/>
</dbReference>
<dbReference type="GO" id="GO:0000978">
    <property type="term" value="F:RNA polymerase II cis-regulatory region sequence-specific DNA binding"/>
    <property type="evidence" value="ECO:0007669"/>
    <property type="project" value="TreeGrafter"/>
</dbReference>
<dbReference type="AlphaFoldDB" id="A0A0N5CS27"/>
<keyword evidence="4 7" id="KW-0863">Zinc-finger</keyword>
<evidence type="ECO:0000256" key="2">
    <source>
        <dbReference type="ARBA" id="ARBA00022723"/>
    </source>
</evidence>
<evidence type="ECO:0000313" key="10">
    <source>
        <dbReference type="EMBL" id="VDM99287.1"/>
    </source>
</evidence>
<keyword evidence="2" id="KW-0479">Metal-binding</keyword>
<dbReference type="GO" id="GO:0005634">
    <property type="term" value="C:nucleus"/>
    <property type="evidence" value="ECO:0007669"/>
    <property type="project" value="UniProtKB-SubCell"/>
</dbReference>
<accession>A0A0N5CS27</accession>
<evidence type="ECO:0000256" key="8">
    <source>
        <dbReference type="SAM" id="MobiDB-lite"/>
    </source>
</evidence>
<dbReference type="PROSITE" id="PS00028">
    <property type="entry name" value="ZINC_FINGER_C2H2_1"/>
    <property type="match status" value="3"/>
</dbReference>
<keyword evidence="11" id="KW-1185">Reference proteome</keyword>
<dbReference type="InterPro" id="IPR050527">
    <property type="entry name" value="Snail/Krueppel_Znf"/>
</dbReference>
<feature type="domain" description="C2H2-type" evidence="9">
    <location>
        <begin position="238"/>
        <end position="265"/>
    </location>
</feature>
<dbReference type="SMART" id="SM00355">
    <property type="entry name" value="ZnF_C2H2"/>
    <property type="match status" value="5"/>
</dbReference>
<dbReference type="InterPro" id="IPR013087">
    <property type="entry name" value="Znf_C2H2_type"/>
</dbReference>
<comment type="subcellular location">
    <subcellularLocation>
        <location evidence="1">Nucleus</location>
    </subcellularLocation>
</comment>
<evidence type="ECO:0000256" key="4">
    <source>
        <dbReference type="ARBA" id="ARBA00022771"/>
    </source>
</evidence>
<feature type="domain" description="C2H2-type" evidence="9">
    <location>
        <begin position="689"/>
        <end position="717"/>
    </location>
</feature>
<dbReference type="PANTHER" id="PTHR24388">
    <property type="entry name" value="ZINC FINGER PROTEIN"/>
    <property type="match status" value="1"/>
</dbReference>
<keyword evidence="6" id="KW-0539">Nucleus</keyword>
<gene>
    <name evidence="10" type="ORF">TCLT_LOCUS3028</name>
</gene>
<dbReference type="PROSITE" id="PS50157">
    <property type="entry name" value="ZINC_FINGER_C2H2_2"/>
    <property type="match status" value="2"/>
</dbReference>
<dbReference type="GO" id="GO:0008270">
    <property type="term" value="F:zinc ion binding"/>
    <property type="evidence" value="ECO:0007669"/>
    <property type="project" value="UniProtKB-KW"/>
</dbReference>
<evidence type="ECO:0000256" key="3">
    <source>
        <dbReference type="ARBA" id="ARBA00022737"/>
    </source>
</evidence>
<dbReference type="Gene3D" id="3.30.160.60">
    <property type="entry name" value="Classic Zinc Finger"/>
    <property type="match status" value="1"/>
</dbReference>
<keyword evidence="5" id="KW-0862">Zinc</keyword>
<dbReference type="SUPFAM" id="SSF57667">
    <property type="entry name" value="beta-beta-alpha zinc fingers"/>
    <property type="match status" value="1"/>
</dbReference>